<evidence type="ECO:0000259" key="5">
    <source>
        <dbReference type="Pfam" id="PF16915"/>
    </source>
</evidence>
<evidence type="ECO:0000256" key="4">
    <source>
        <dbReference type="SAM" id="SignalP"/>
    </source>
</evidence>
<dbReference type="CDD" id="cd11673">
    <property type="entry name" value="hemoglobin_linker_C"/>
    <property type="match status" value="1"/>
</dbReference>
<dbReference type="InterPro" id="IPR036055">
    <property type="entry name" value="LDL_receptor-like_sf"/>
</dbReference>
<feature type="chain" id="PRO_5007180187" evidence="4">
    <location>
        <begin position="17"/>
        <end position="269"/>
    </location>
</feature>
<dbReference type="SMART" id="SM00192">
    <property type="entry name" value="LDLa"/>
    <property type="match status" value="1"/>
</dbReference>
<keyword evidence="4" id="KW-0732">Signal</keyword>
<dbReference type="InterPro" id="IPR031639">
    <property type="entry name" value="Eryth_link_C"/>
</dbReference>
<dbReference type="PROSITE" id="PS50068">
    <property type="entry name" value="LDLRA_2"/>
    <property type="match status" value="1"/>
</dbReference>
<evidence type="ECO:0000256" key="1">
    <source>
        <dbReference type="ARBA" id="ARBA00023157"/>
    </source>
</evidence>
<feature type="domain" description="Annelid erythrocruorin linker subunit C-terminal" evidence="5">
    <location>
        <begin position="150"/>
        <end position="269"/>
    </location>
</feature>
<sequence>MRRLLALLAVVAAVRGLSTHIDENHVRDQDYPFELRKGATPEPAARETAISSIELELSADANDLRMNELQGQLDELEEEVHDLSSESIDMLPRLFYMRLLKGNGCGDNQFQCLMASDEVPQCISKLAVCDGVADCKNGNDEKESVCTNHTPLGSTWGGDLEWVGCAAHRSKRVYVVITRAWHEDFFPTRQKVAATLVFSWVENGQTMTNTEQVEGHYCYGGHALELNPMAGGHVSASIKCNFIDQTHCYGKIFNPATGTVCSRIILTRQ</sequence>
<evidence type="ECO:0000256" key="2">
    <source>
        <dbReference type="PROSITE-ProRule" id="PRU00124"/>
    </source>
</evidence>
<name>A0A125SXX8_LAMSA</name>
<dbReference type="Gene3D" id="2.40.128.620">
    <property type="match status" value="1"/>
</dbReference>
<feature type="signal peptide" evidence="4">
    <location>
        <begin position="1"/>
        <end position="16"/>
    </location>
</feature>
<proteinExistence type="evidence at transcript level"/>
<accession>A0A125SXX8</accession>
<comment type="caution">
    <text evidence="2">Lacks conserved residue(s) required for the propagation of feature annotation.</text>
</comment>
<evidence type="ECO:0000256" key="3">
    <source>
        <dbReference type="SAM" id="Coils"/>
    </source>
</evidence>
<gene>
    <name evidence="6" type="primary">lin4</name>
</gene>
<protein>
    <submittedName>
        <fullName evidence="6">L4 linker protein of V1 giant hemoglobin</fullName>
    </submittedName>
</protein>
<dbReference type="SUPFAM" id="SSF57424">
    <property type="entry name" value="LDL receptor-like module"/>
    <property type="match status" value="1"/>
</dbReference>
<feature type="coiled-coil region" evidence="3">
    <location>
        <begin position="59"/>
        <end position="86"/>
    </location>
</feature>
<dbReference type="InterPro" id="IPR036153">
    <property type="entry name" value="Eryth_link_C_sf"/>
</dbReference>
<dbReference type="SUPFAM" id="SSF141480">
    <property type="entry name" value="Extracellular hemoglobin linker subunit, receptor domain"/>
    <property type="match status" value="1"/>
</dbReference>
<dbReference type="AlphaFoldDB" id="A0A125SXX8"/>
<keyword evidence="3" id="KW-0175">Coiled coil</keyword>
<keyword evidence="1" id="KW-1015">Disulfide bond</keyword>
<dbReference type="EMBL" id="AB430826">
    <property type="protein sequence ID" value="BAU46568.1"/>
    <property type="molecule type" value="mRNA"/>
</dbReference>
<dbReference type="InterPro" id="IPR002172">
    <property type="entry name" value="LDrepeatLR_classA_rpt"/>
</dbReference>
<organism evidence="6">
    <name type="scientific">Lamellibrachia satsuma</name>
    <name type="common">Hydrothermal vent tubeworm</name>
    <dbReference type="NCBI Taxonomy" id="104711"/>
    <lineage>
        <taxon>Eukaryota</taxon>
        <taxon>Metazoa</taxon>
        <taxon>Spiralia</taxon>
        <taxon>Lophotrochozoa</taxon>
        <taxon>Annelida</taxon>
        <taxon>Polychaeta</taxon>
        <taxon>Sedentaria</taxon>
        <taxon>Canalipalpata</taxon>
        <taxon>Sabellida</taxon>
        <taxon>Siboglinidae</taxon>
        <taxon>Lamellibrachia</taxon>
    </lineage>
</organism>
<dbReference type="Pfam" id="PF16915">
    <property type="entry name" value="Eryth_link_C"/>
    <property type="match status" value="1"/>
</dbReference>
<dbReference type="CDD" id="cd00112">
    <property type="entry name" value="LDLa"/>
    <property type="match status" value="1"/>
</dbReference>
<reference evidence="6" key="1">
    <citation type="submission" date="2008-03" db="EMBL/GenBank/DDBJ databases">
        <title>The primary structures and phylogenetic analyses of the globins and linker proteins of the giant hexagonal bilayer hemoglobin from annelid Lamellibrachia satsuma.</title>
        <authorList>
            <person name="Nakagawa T."/>
            <person name="Ohara R."/>
            <person name="Kaneko T."/>
            <person name="Kanemori M."/>
            <person name="Fukumori Y."/>
        </authorList>
    </citation>
    <scope>NUCLEOTIDE SEQUENCE</scope>
</reference>
<evidence type="ECO:0000313" key="6">
    <source>
        <dbReference type="EMBL" id="BAU46568.1"/>
    </source>
</evidence>
<dbReference type="Pfam" id="PF00057">
    <property type="entry name" value="Ldl_recept_a"/>
    <property type="match status" value="1"/>
</dbReference>